<name>X1J5K0_9ZZZZ</name>
<dbReference type="EMBL" id="BARU01042917">
    <property type="protein sequence ID" value="GAH76805.1"/>
    <property type="molecule type" value="Genomic_DNA"/>
</dbReference>
<dbReference type="PANTHER" id="PTHR46323:SF2">
    <property type="entry name" value="BETA-GALACTOSIDASE"/>
    <property type="match status" value="1"/>
</dbReference>
<feature type="non-terminal residue" evidence="6">
    <location>
        <position position="200"/>
    </location>
</feature>
<dbReference type="InterPro" id="IPR014718">
    <property type="entry name" value="GH-type_carb-bd"/>
</dbReference>
<sequence length="200" mass="22624">GIDKTWKKASETRTIKNINYEKINSKTIRVYVISQVINAEKPLDTTYTIYGNGDILIENKFTPSKNMIRFGMQMEIIGEFNRMTWFGRGPHETMLDRKTGAAVGIYSGFVKELIHPYIRPQENGNRTDVRWVAMTNVEGSGVLISVLGGTNLSISAWPYTIKDLEEAKHNHELPQRDYITLNVDHRQQGVGGDLPALALL</sequence>
<dbReference type="GO" id="GO:0004565">
    <property type="term" value="F:beta-galactosidase activity"/>
    <property type="evidence" value="ECO:0007669"/>
    <property type="project" value="UniProtKB-EC"/>
</dbReference>
<evidence type="ECO:0000313" key="6">
    <source>
        <dbReference type="EMBL" id="GAH76805.1"/>
    </source>
</evidence>
<dbReference type="InterPro" id="IPR050347">
    <property type="entry name" value="Bact_Beta-galactosidase"/>
</dbReference>
<dbReference type="GO" id="GO:0009341">
    <property type="term" value="C:beta-galactosidase complex"/>
    <property type="evidence" value="ECO:0007669"/>
    <property type="project" value="InterPro"/>
</dbReference>
<gene>
    <name evidence="6" type="ORF">S03H2_65828</name>
</gene>
<reference evidence="6" key="1">
    <citation type="journal article" date="2014" name="Front. Microbiol.">
        <title>High frequency of phylogenetically diverse reductive dehalogenase-homologous genes in deep subseafloor sedimentary metagenomes.</title>
        <authorList>
            <person name="Kawai M."/>
            <person name="Futagami T."/>
            <person name="Toyoda A."/>
            <person name="Takaki Y."/>
            <person name="Nishi S."/>
            <person name="Hori S."/>
            <person name="Arai W."/>
            <person name="Tsubouchi T."/>
            <person name="Morono Y."/>
            <person name="Uchiyama I."/>
            <person name="Ito T."/>
            <person name="Fujiyama A."/>
            <person name="Inagaki F."/>
            <person name="Takami H."/>
        </authorList>
    </citation>
    <scope>NUCLEOTIDE SEQUENCE</scope>
    <source>
        <strain evidence="6">Expedition CK06-06</strain>
    </source>
</reference>
<evidence type="ECO:0000256" key="2">
    <source>
        <dbReference type="ARBA" id="ARBA00012756"/>
    </source>
</evidence>
<dbReference type="GO" id="GO:0030246">
    <property type="term" value="F:carbohydrate binding"/>
    <property type="evidence" value="ECO:0007669"/>
    <property type="project" value="InterPro"/>
</dbReference>
<comment type="caution">
    <text evidence="6">The sequence shown here is derived from an EMBL/GenBank/DDBJ whole genome shotgun (WGS) entry which is preliminary data.</text>
</comment>
<dbReference type="InterPro" id="IPR011013">
    <property type="entry name" value="Gal_mutarotase_sf_dom"/>
</dbReference>
<dbReference type="EC" id="3.2.1.23" evidence="2"/>
<dbReference type="Pfam" id="PF02929">
    <property type="entry name" value="Bgal_small_N"/>
    <property type="match status" value="1"/>
</dbReference>
<evidence type="ECO:0000256" key="4">
    <source>
        <dbReference type="ARBA" id="ARBA00023295"/>
    </source>
</evidence>
<organism evidence="6">
    <name type="scientific">marine sediment metagenome</name>
    <dbReference type="NCBI Taxonomy" id="412755"/>
    <lineage>
        <taxon>unclassified sequences</taxon>
        <taxon>metagenomes</taxon>
        <taxon>ecological metagenomes</taxon>
    </lineage>
</organism>
<proteinExistence type="predicted"/>
<evidence type="ECO:0000259" key="5">
    <source>
        <dbReference type="SMART" id="SM01038"/>
    </source>
</evidence>
<feature type="non-terminal residue" evidence="6">
    <location>
        <position position="1"/>
    </location>
</feature>
<protein>
    <recommendedName>
        <fullName evidence="2">beta-galactosidase</fullName>
        <ecNumber evidence="2">3.2.1.23</ecNumber>
    </recommendedName>
</protein>
<comment type="catalytic activity">
    <reaction evidence="1">
        <text>Hydrolysis of terminal non-reducing beta-D-galactose residues in beta-D-galactosides.</text>
        <dbReference type="EC" id="3.2.1.23"/>
    </reaction>
</comment>
<dbReference type="SUPFAM" id="SSF74650">
    <property type="entry name" value="Galactose mutarotase-like"/>
    <property type="match status" value="1"/>
</dbReference>
<dbReference type="SMART" id="SM01038">
    <property type="entry name" value="Bgal_small_N"/>
    <property type="match status" value="1"/>
</dbReference>
<dbReference type="GO" id="GO:0005990">
    <property type="term" value="P:lactose catabolic process"/>
    <property type="evidence" value="ECO:0007669"/>
    <property type="project" value="TreeGrafter"/>
</dbReference>
<accession>X1J5K0</accession>
<dbReference type="AlphaFoldDB" id="X1J5K0"/>
<evidence type="ECO:0000256" key="1">
    <source>
        <dbReference type="ARBA" id="ARBA00001412"/>
    </source>
</evidence>
<dbReference type="PANTHER" id="PTHR46323">
    <property type="entry name" value="BETA-GALACTOSIDASE"/>
    <property type="match status" value="1"/>
</dbReference>
<dbReference type="InterPro" id="IPR004199">
    <property type="entry name" value="B-gal_small/dom_5"/>
</dbReference>
<dbReference type="Gene3D" id="2.70.98.10">
    <property type="match status" value="1"/>
</dbReference>
<keyword evidence="3" id="KW-0378">Hydrolase</keyword>
<evidence type="ECO:0000256" key="3">
    <source>
        <dbReference type="ARBA" id="ARBA00022801"/>
    </source>
</evidence>
<keyword evidence="4" id="KW-0326">Glycosidase</keyword>
<feature type="domain" description="Beta galactosidase small chain/" evidence="5">
    <location>
        <begin position="1"/>
        <end position="198"/>
    </location>
</feature>